<dbReference type="AlphaFoldDB" id="A0A5B8UVV6"/>
<accession>A0A5B8UVV6</accession>
<dbReference type="OrthoDB" id="792886at2"/>
<protein>
    <submittedName>
        <fullName evidence="1">Uncharacterized protein</fullName>
    </submittedName>
</protein>
<reference evidence="1 2" key="1">
    <citation type="journal article" date="2017" name="Curr. Microbiol.">
        <title>Mucilaginibacter ginsenosidivorans sp. nov., Isolated from Soil of Ginseng Field.</title>
        <authorList>
            <person name="Kim M.M."/>
            <person name="Siddiqi M.Z."/>
            <person name="Im W.T."/>
        </authorList>
    </citation>
    <scope>NUCLEOTIDE SEQUENCE [LARGE SCALE GENOMIC DNA]</scope>
    <source>
        <strain evidence="1 2">Gsoil 3017</strain>
    </source>
</reference>
<dbReference type="KEGG" id="mgin:FRZ54_11005"/>
<proteinExistence type="predicted"/>
<evidence type="ECO:0000313" key="2">
    <source>
        <dbReference type="Proteomes" id="UP000321479"/>
    </source>
</evidence>
<evidence type="ECO:0000313" key="1">
    <source>
        <dbReference type="EMBL" id="QEC63083.1"/>
    </source>
</evidence>
<dbReference type="RefSeq" id="WP_147031659.1">
    <property type="nucleotide sequence ID" value="NZ_CP042436.1"/>
</dbReference>
<gene>
    <name evidence="1" type="ORF">FRZ54_11005</name>
</gene>
<keyword evidence="2" id="KW-1185">Reference proteome</keyword>
<organism evidence="1 2">
    <name type="scientific">Mucilaginibacter ginsenosidivorans</name>
    <dbReference type="NCBI Taxonomy" id="398053"/>
    <lineage>
        <taxon>Bacteria</taxon>
        <taxon>Pseudomonadati</taxon>
        <taxon>Bacteroidota</taxon>
        <taxon>Sphingobacteriia</taxon>
        <taxon>Sphingobacteriales</taxon>
        <taxon>Sphingobacteriaceae</taxon>
        <taxon>Mucilaginibacter</taxon>
    </lineage>
</organism>
<dbReference type="EMBL" id="CP042436">
    <property type="protein sequence ID" value="QEC63083.1"/>
    <property type="molecule type" value="Genomic_DNA"/>
</dbReference>
<name>A0A5B8UVV6_9SPHI</name>
<dbReference type="PROSITE" id="PS51257">
    <property type="entry name" value="PROKAR_LIPOPROTEIN"/>
    <property type="match status" value="1"/>
</dbReference>
<sequence>MRFRSVIVLTCAACSCFAQQKRRVIQIDISKLLNARPVTTLTGAKLINWSKGIDGNGDGDGYLTRAAALFNKDDTTHALPDNPVFASSRWHPAIQLHYNNADSVHNQARFVSGEGGFSIDIPRKHYAAIYLGLTSSEGPSALEFDLVYTDGTETKKHLLPDYYDNISLKDPDVGYVATDLAKWGKNGVMAEKDHHNIHLLKLSIDPHRKLKGIVVRKSKGGYLMFWSATGVTY</sequence>
<dbReference type="Proteomes" id="UP000321479">
    <property type="component" value="Chromosome"/>
</dbReference>